<protein>
    <submittedName>
        <fullName evidence="1">Uncharacterized protein</fullName>
    </submittedName>
</protein>
<dbReference type="Proteomes" id="UP001154078">
    <property type="component" value="Chromosome 9"/>
</dbReference>
<dbReference type="EMBL" id="OV121140">
    <property type="protein sequence ID" value="CAH0564290.1"/>
    <property type="molecule type" value="Genomic_DNA"/>
</dbReference>
<dbReference type="AlphaFoldDB" id="A0A9P0BJ84"/>
<evidence type="ECO:0000313" key="1">
    <source>
        <dbReference type="EMBL" id="CAH0564290.1"/>
    </source>
</evidence>
<sequence>MGHKIDNIQLVLHPVVLMGFRVVCKGQLEVENQEVVDVTELRERIIQNMQEYQEQQKRQFDAKRCSAKKYEVGDLVLIRITSLAATGTSPKLLPKWRGPFRVSQVLDNDRFEVQDIPGTVRSRQGFYELLQTG</sequence>
<organism evidence="1 2">
    <name type="scientific">Brassicogethes aeneus</name>
    <name type="common">Rape pollen beetle</name>
    <name type="synonym">Meligethes aeneus</name>
    <dbReference type="NCBI Taxonomy" id="1431903"/>
    <lineage>
        <taxon>Eukaryota</taxon>
        <taxon>Metazoa</taxon>
        <taxon>Ecdysozoa</taxon>
        <taxon>Arthropoda</taxon>
        <taxon>Hexapoda</taxon>
        <taxon>Insecta</taxon>
        <taxon>Pterygota</taxon>
        <taxon>Neoptera</taxon>
        <taxon>Endopterygota</taxon>
        <taxon>Coleoptera</taxon>
        <taxon>Polyphaga</taxon>
        <taxon>Cucujiformia</taxon>
        <taxon>Nitidulidae</taxon>
        <taxon>Meligethinae</taxon>
        <taxon>Brassicogethes</taxon>
    </lineage>
</organism>
<evidence type="ECO:0000313" key="2">
    <source>
        <dbReference type="Proteomes" id="UP001154078"/>
    </source>
</evidence>
<reference evidence="1" key="1">
    <citation type="submission" date="2021-12" db="EMBL/GenBank/DDBJ databases">
        <authorList>
            <person name="King R."/>
        </authorList>
    </citation>
    <scope>NUCLEOTIDE SEQUENCE</scope>
</reference>
<accession>A0A9P0BJ84</accession>
<proteinExistence type="predicted"/>
<gene>
    <name evidence="1" type="ORF">MELIAE_LOCUS12884</name>
</gene>
<name>A0A9P0BJ84_BRAAE</name>
<dbReference type="OrthoDB" id="8052569at2759"/>
<keyword evidence="2" id="KW-1185">Reference proteome</keyword>